<dbReference type="PANTHER" id="PTHR43133:SF60">
    <property type="entry name" value="RNA POLYMERASE SIGMA FACTOR SIGV"/>
    <property type="match status" value="1"/>
</dbReference>
<dbReference type="PANTHER" id="PTHR43133">
    <property type="entry name" value="RNA POLYMERASE ECF-TYPE SIGMA FACTO"/>
    <property type="match status" value="1"/>
</dbReference>
<gene>
    <name evidence="6" type="ORF">SM124_06645</name>
</gene>
<proteinExistence type="inferred from homology"/>
<dbReference type="InterPro" id="IPR013324">
    <property type="entry name" value="RNA_pol_sigma_r3/r4-like"/>
</dbReference>
<dbReference type="RefSeq" id="WP_322445718.1">
    <property type="nucleotide sequence ID" value="NZ_JAXOFX010000003.1"/>
</dbReference>
<evidence type="ECO:0000256" key="3">
    <source>
        <dbReference type="ARBA" id="ARBA00023082"/>
    </source>
</evidence>
<dbReference type="InterPro" id="IPR014284">
    <property type="entry name" value="RNA_pol_sigma-70_dom"/>
</dbReference>
<evidence type="ECO:0000313" key="6">
    <source>
        <dbReference type="EMBL" id="MDZ5471423.1"/>
    </source>
</evidence>
<keyword evidence="3" id="KW-0731">Sigma factor</keyword>
<comment type="caution">
    <text evidence="6">The sequence shown here is derived from an EMBL/GenBank/DDBJ whole genome shotgun (WGS) entry which is preliminary data.</text>
</comment>
<sequence length="190" mass="22739">MKDELKWIQLIKKKGSQEAANQLVSSYYKEIYAYVYKQTLNKELSMDLTQEIFISMLHSIQHFDESKSSFKTWIYRIATNRVIDWYRSKNYKSDRLTESIEDYEVESEEDFTLSIERKEEVEKITEVVSKLDTFTQQIFRLKLFAEYTFNEISSILQLPEATIKTKYYSMLKRVKSTIEEDNHAKRKASN</sequence>
<dbReference type="EMBL" id="JAXOFX010000003">
    <property type="protein sequence ID" value="MDZ5471423.1"/>
    <property type="molecule type" value="Genomic_DNA"/>
</dbReference>
<comment type="similarity">
    <text evidence="1">Belongs to the sigma-70 factor family. ECF subfamily.</text>
</comment>
<accession>A0ABU5IW85</accession>
<keyword evidence="7" id="KW-1185">Reference proteome</keyword>
<name>A0ABU5IW85_9BACI</name>
<dbReference type="Gene3D" id="1.10.10.10">
    <property type="entry name" value="Winged helix-like DNA-binding domain superfamily/Winged helix DNA-binding domain"/>
    <property type="match status" value="1"/>
</dbReference>
<dbReference type="Pfam" id="PF04542">
    <property type="entry name" value="Sigma70_r2"/>
    <property type="match status" value="1"/>
</dbReference>
<keyword evidence="4" id="KW-0804">Transcription</keyword>
<protein>
    <submittedName>
        <fullName evidence="6">Sigma-70 family RNA polymerase sigma factor</fullName>
    </submittedName>
</protein>
<dbReference type="Gene3D" id="1.10.1740.10">
    <property type="match status" value="1"/>
</dbReference>
<evidence type="ECO:0000256" key="1">
    <source>
        <dbReference type="ARBA" id="ARBA00010641"/>
    </source>
</evidence>
<evidence type="ECO:0000256" key="4">
    <source>
        <dbReference type="ARBA" id="ARBA00023163"/>
    </source>
</evidence>
<dbReference type="InterPro" id="IPR013325">
    <property type="entry name" value="RNA_pol_sigma_r2"/>
</dbReference>
<evidence type="ECO:0000259" key="5">
    <source>
        <dbReference type="Pfam" id="PF04542"/>
    </source>
</evidence>
<dbReference type="InterPro" id="IPR039425">
    <property type="entry name" value="RNA_pol_sigma-70-like"/>
</dbReference>
<dbReference type="Proteomes" id="UP001290455">
    <property type="component" value="Unassembled WGS sequence"/>
</dbReference>
<dbReference type="SUPFAM" id="SSF88946">
    <property type="entry name" value="Sigma2 domain of RNA polymerase sigma factors"/>
    <property type="match status" value="1"/>
</dbReference>
<dbReference type="SUPFAM" id="SSF88659">
    <property type="entry name" value="Sigma3 and sigma4 domains of RNA polymerase sigma factors"/>
    <property type="match status" value="1"/>
</dbReference>
<reference evidence="6 7" key="1">
    <citation type="submission" date="2023-11" db="EMBL/GenBank/DDBJ databases">
        <title>Bacillus jintuensis, isolated from a mudflat on the Beibu Gulf coast.</title>
        <authorList>
            <person name="Li M."/>
        </authorList>
    </citation>
    <scope>NUCLEOTIDE SEQUENCE [LARGE SCALE GENOMIC DNA]</scope>
    <source>
        <strain evidence="6 7">31A1R</strain>
    </source>
</reference>
<dbReference type="InterPro" id="IPR007627">
    <property type="entry name" value="RNA_pol_sigma70_r2"/>
</dbReference>
<keyword evidence="2" id="KW-0805">Transcription regulation</keyword>
<dbReference type="NCBIfam" id="TIGR02937">
    <property type="entry name" value="sigma70-ECF"/>
    <property type="match status" value="1"/>
</dbReference>
<evidence type="ECO:0000313" key="7">
    <source>
        <dbReference type="Proteomes" id="UP001290455"/>
    </source>
</evidence>
<dbReference type="InterPro" id="IPR036388">
    <property type="entry name" value="WH-like_DNA-bd_sf"/>
</dbReference>
<feature type="domain" description="RNA polymerase sigma-70 region 2" evidence="5">
    <location>
        <begin position="23"/>
        <end position="89"/>
    </location>
</feature>
<evidence type="ECO:0000256" key="2">
    <source>
        <dbReference type="ARBA" id="ARBA00023015"/>
    </source>
</evidence>
<organism evidence="6 7">
    <name type="scientific">Robertmurraya mangrovi</name>
    <dbReference type="NCBI Taxonomy" id="3098077"/>
    <lineage>
        <taxon>Bacteria</taxon>
        <taxon>Bacillati</taxon>
        <taxon>Bacillota</taxon>
        <taxon>Bacilli</taxon>
        <taxon>Bacillales</taxon>
        <taxon>Bacillaceae</taxon>
        <taxon>Robertmurraya</taxon>
    </lineage>
</organism>